<evidence type="ECO:0000313" key="3">
    <source>
        <dbReference type="Proteomes" id="UP001179280"/>
    </source>
</evidence>
<feature type="transmembrane region" description="Helical" evidence="1">
    <location>
        <begin position="53"/>
        <end position="74"/>
    </location>
</feature>
<proteinExistence type="predicted"/>
<feature type="transmembrane region" description="Helical" evidence="1">
    <location>
        <begin position="179"/>
        <end position="195"/>
    </location>
</feature>
<keyword evidence="1" id="KW-1133">Transmembrane helix</keyword>
<comment type="caution">
    <text evidence="2">The sequence shown here is derived from an EMBL/GenBank/DDBJ whole genome shotgun (WGS) entry which is preliminary data.</text>
</comment>
<evidence type="ECO:0000313" key="2">
    <source>
        <dbReference type="EMBL" id="MBM7840652.1"/>
    </source>
</evidence>
<protein>
    <submittedName>
        <fullName evidence="2">ABC-type transport system involved in multi-copper enzyme maturation permease subunit</fullName>
    </submittedName>
</protein>
<keyword evidence="3" id="KW-1185">Reference proteome</keyword>
<feature type="transmembrane region" description="Helical" evidence="1">
    <location>
        <begin position="104"/>
        <end position="130"/>
    </location>
</feature>
<evidence type="ECO:0000256" key="1">
    <source>
        <dbReference type="SAM" id="Phobius"/>
    </source>
</evidence>
<reference evidence="2" key="1">
    <citation type="submission" date="2021-01" db="EMBL/GenBank/DDBJ databases">
        <title>Genomic Encyclopedia of Type Strains, Phase IV (KMG-IV): sequencing the most valuable type-strain genomes for metagenomic binning, comparative biology and taxonomic classification.</title>
        <authorList>
            <person name="Goeker M."/>
        </authorList>
    </citation>
    <scope>NUCLEOTIDE SEQUENCE</scope>
    <source>
        <strain evidence="2">DSM 21943</strain>
    </source>
</reference>
<dbReference type="Proteomes" id="UP001179280">
    <property type="component" value="Unassembled WGS sequence"/>
</dbReference>
<feature type="transmembrane region" description="Helical" evidence="1">
    <location>
        <begin position="201"/>
        <end position="223"/>
    </location>
</feature>
<keyword evidence="1" id="KW-0472">Membrane</keyword>
<dbReference type="EMBL" id="JAFBCV010000016">
    <property type="protein sequence ID" value="MBM7840652.1"/>
    <property type="molecule type" value="Genomic_DNA"/>
</dbReference>
<dbReference type="Pfam" id="PF12730">
    <property type="entry name" value="ABC2_membrane_4"/>
    <property type="match status" value="1"/>
</dbReference>
<dbReference type="RefSeq" id="WP_204468356.1">
    <property type="nucleotide sequence ID" value="NZ_JAFBCV010000016.1"/>
</dbReference>
<gene>
    <name evidence="2" type="ORF">JOC54_003945</name>
</gene>
<feature type="transmembrane region" description="Helical" evidence="1">
    <location>
        <begin position="21"/>
        <end position="41"/>
    </location>
</feature>
<sequence>MYHLIKLELKKYRIGWFIKGALLANGIILALLYFFTVIEQLENEVVFQSSADFYLFAGVLIRGPFIVFASVLISRMVIDEFKNRTSIVLFSYPISRKTIMASKLVFIFFLTLFTMMVSTLVVVLSFIGLHEWFHFSDNLQFTSDQLFNQLLVLTGFNLVAAGTALVPLYFGLLKFSTPATILSSILIVIVTSSSFGPEFSLINILYVPIVLAFIGLLITFLAVRKVNHLELY</sequence>
<keyword evidence="1" id="KW-0812">Transmembrane</keyword>
<feature type="transmembrane region" description="Helical" evidence="1">
    <location>
        <begin position="150"/>
        <end position="172"/>
    </location>
</feature>
<name>A0ABS2SYP6_9BACI</name>
<accession>A0ABS2SYP6</accession>
<organism evidence="2 3">
    <name type="scientific">Shouchella xiaoxiensis</name>
    <dbReference type="NCBI Taxonomy" id="766895"/>
    <lineage>
        <taxon>Bacteria</taxon>
        <taxon>Bacillati</taxon>
        <taxon>Bacillota</taxon>
        <taxon>Bacilli</taxon>
        <taxon>Bacillales</taxon>
        <taxon>Bacillaceae</taxon>
        <taxon>Shouchella</taxon>
    </lineage>
</organism>